<proteinExistence type="predicted"/>
<feature type="compositionally biased region" description="Basic and acidic residues" evidence="1">
    <location>
        <begin position="16"/>
        <end position="28"/>
    </location>
</feature>
<dbReference type="AlphaFoldDB" id="A0A0F9TAR4"/>
<dbReference type="EMBL" id="LAZR01000370">
    <property type="protein sequence ID" value="KKN72077.1"/>
    <property type="molecule type" value="Genomic_DNA"/>
</dbReference>
<sequence length="131" mass="14533">MAKKTTVKKPSARAAARHDPVEDAKMEVDNEELPEQPESPAEAEATPVEPEPTPEAETPPEEAPEPGEPPPKNIEPAVRLPLYEVVETGYAQFGGMRHRLKAGKRLDSESYGEKQIQSIREQGVKLREIDR</sequence>
<protein>
    <submittedName>
        <fullName evidence="2">Uncharacterized protein</fullName>
    </submittedName>
</protein>
<accession>A0A0F9TAR4</accession>
<evidence type="ECO:0000256" key="1">
    <source>
        <dbReference type="SAM" id="MobiDB-lite"/>
    </source>
</evidence>
<evidence type="ECO:0000313" key="2">
    <source>
        <dbReference type="EMBL" id="KKN72077.1"/>
    </source>
</evidence>
<name>A0A0F9TAR4_9ZZZZ</name>
<reference evidence="2" key="1">
    <citation type="journal article" date="2015" name="Nature">
        <title>Complex archaea that bridge the gap between prokaryotes and eukaryotes.</title>
        <authorList>
            <person name="Spang A."/>
            <person name="Saw J.H."/>
            <person name="Jorgensen S.L."/>
            <person name="Zaremba-Niedzwiedzka K."/>
            <person name="Martijn J."/>
            <person name="Lind A.E."/>
            <person name="van Eijk R."/>
            <person name="Schleper C."/>
            <person name="Guy L."/>
            <person name="Ettema T.J."/>
        </authorList>
    </citation>
    <scope>NUCLEOTIDE SEQUENCE</scope>
</reference>
<feature type="compositionally biased region" description="Basic residues" evidence="1">
    <location>
        <begin position="1"/>
        <end position="11"/>
    </location>
</feature>
<feature type="region of interest" description="Disordered" evidence="1">
    <location>
        <begin position="106"/>
        <end position="131"/>
    </location>
</feature>
<gene>
    <name evidence="2" type="ORF">LCGC14_0414720</name>
</gene>
<feature type="compositionally biased region" description="Low complexity" evidence="1">
    <location>
        <begin position="36"/>
        <end position="48"/>
    </location>
</feature>
<feature type="region of interest" description="Disordered" evidence="1">
    <location>
        <begin position="1"/>
        <end position="76"/>
    </location>
</feature>
<feature type="compositionally biased region" description="Basic and acidic residues" evidence="1">
    <location>
        <begin position="122"/>
        <end position="131"/>
    </location>
</feature>
<feature type="compositionally biased region" description="Acidic residues" evidence="1">
    <location>
        <begin position="52"/>
        <end position="65"/>
    </location>
</feature>
<comment type="caution">
    <text evidence="2">The sequence shown here is derived from an EMBL/GenBank/DDBJ whole genome shotgun (WGS) entry which is preliminary data.</text>
</comment>
<organism evidence="2">
    <name type="scientific">marine sediment metagenome</name>
    <dbReference type="NCBI Taxonomy" id="412755"/>
    <lineage>
        <taxon>unclassified sequences</taxon>
        <taxon>metagenomes</taxon>
        <taxon>ecological metagenomes</taxon>
    </lineage>
</organism>